<evidence type="ECO:0000256" key="1">
    <source>
        <dbReference type="ARBA" id="ARBA00007913"/>
    </source>
</evidence>
<feature type="domain" description="DNA2/NAM7 helicase-like C-terminal" evidence="9">
    <location>
        <begin position="1099"/>
        <end position="1283"/>
    </location>
</feature>
<keyword evidence="2" id="KW-0547">Nucleotide-binding</keyword>
<evidence type="ECO:0000313" key="12">
    <source>
        <dbReference type="Proteomes" id="UP000887023"/>
    </source>
</evidence>
<dbReference type="InterPro" id="IPR049468">
    <property type="entry name" value="Restrct_endonuc-II-like_dom"/>
</dbReference>
<evidence type="ECO:0000256" key="3">
    <source>
        <dbReference type="ARBA" id="ARBA00022801"/>
    </source>
</evidence>
<gene>
    <name evidence="11" type="ORF">KV203_11860</name>
</gene>
<dbReference type="Pfam" id="PF13087">
    <property type="entry name" value="AAA_12"/>
    <property type="match status" value="1"/>
</dbReference>
<keyword evidence="3" id="KW-0378">Hydrolase</keyword>
<dbReference type="Proteomes" id="UP000887023">
    <property type="component" value="Chromosome"/>
</dbReference>
<dbReference type="InterPro" id="IPR050534">
    <property type="entry name" value="Coronavir_polyprotein_1ab"/>
</dbReference>
<evidence type="ECO:0000259" key="8">
    <source>
        <dbReference type="Pfam" id="PF13086"/>
    </source>
</evidence>
<dbReference type="PANTHER" id="PTHR43788">
    <property type="entry name" value="DNA2/NAM7 HELICASE FAMILY MEMBER"/>
    <property type="match status" value="1"/>
</dbReference>
<keyword evidence="6" id="KW-0175">Coiled coil</keyword>
<protein>
    <submittedName>
        <fullName evidence="11">AAA family ATPase</fullName>
    </submittedName>
</protein>
<keyword evidence="4" id="KW-0347">Helicase</keyword>
<dbReference type="Pfam" id="PF13086">
    <property type="entry name" value="AAA_11"/>
    <property type="match status" value="1"/>
</dbReference>
<dbReference type="InterPro" id="IPR027417">
    <property type="entry name" value="P-loop_NTPase"/>
</dbReference>
<evidence type="ECO:0000313" key="11">
    <source>
        <dbReference type="EMBL" id="QXQ12650.1"/>
    </source>
</evidence>
<dbReference type="Pfam" id="PF18741">
    <property type="entry name" value="MTES_1575"/>
    <property type="match status" value="1"/>
</dbReference>
<evidence type="ECO:0000256" key="2">
    <source>
        <dbReference type="ARBA" id="ARBA00022741"/>
    </source>
</evidence>
<dbReference type="SUPFAM" id="SSF52980">
    <property type="entry name" value="Restriction endonuclease-like"/>
    <property type="match status" value="1"/>
</dbReference>
<sequence length="1516" mass="165590">MGEHENDPELRDRVVRLMRYLRELVTARANPVRDVTGHEATIWAHDLPDGVTLATGAGPGDPVLRVRRVALPEAPLPPVAVAPFVRGDVQNSAIEPALAGDRGDLRSTFDPWLVKWRTWATADRRLRPLWDLHQQLQAMARELSARPESVELVLGSGLLTLSEQIAEQDVRVHMVTAPVQLERDERNGDLLVRLDPERGLQLEDTQLLTGIEVFDSSESLELATRLGATVPSPIAPEVADFLKNWASRVLRVHVATGEAIADAATLTVSPALVLRRRSSFALLDYYDRIIAGAQDPAAPVPLGLAQLVQTIEPAQRLAWLERAGAVPAVDLVDDPLFPLPANDEQRNILDRLGGDSGVVVEGPPGTGKTHTIANIVSALLAEGQRVLVTSEKAQALRVLRDMLPAELQQLCVSVTDSARDGSAELNRSVAEIAARKASFSRERALERIAELAQRRDRVREARDDLTDEISGTRAAEVFEHDEVAPGYCGTAAQIVRQVLAAAPESDWLPGPLYELEPPIGVDEFRLVVTRLQVGAPDSDRRRYQLFPDAHELLPTADTVAALCRRARTAPPATNPEAGRIVELLANADRDQVTAVQASCERLGAAAVEVNRLHSVVREAADDRLSGRTGHLWSKAKTIEELSAAAAESDRAVGEHKVDVEFGGPRAIVACEILAAALAKGTVEWRPRFRKSAEQRAVEALGPVPTVDGSPAATSAALRVVVEHLRALDNVAAAADRLAELGLMFTPAGSRSQQVNALDSALDDLHAINSLTVAVCEFEAVTRRVDQSAPRIRSVATARAIAEAAPAIAIQADAERSRERLSGIRARLDEAFADGPSPESDALLDAVSRGDHDGIVTALRALAVAGKQKQELERFRELRSELESTAPALYRALVAAPADPAWAERVDQLPAAWAWRRAADWVREQSEPDLDRQLEAGLVAADAELAQLTAKLAAEQAWLECMERLTMEQMSALQAYRDHVSSIGRGTGRYAERYRLAARAAMATAQGAVPAWVMPLQQVLADIPPEPNSFDVVIVDEASQAEVAAVFLLWLAPRVIVVGDDKQCAPSEISSGELAPIFERLDLYLPDIPSYLRDGLTPRSSLFSLLRSRFGQVVRLREHFRCMPEIIDWSSTQFYRDAPLVPVRQFGTDRLPPLRTTHVPDGMAEGRTAGLVNRAEARALVDQVLACLDDPEYDDRTFGVVVLQGQQQVAIIRSMLTDAVDDEIWTQRRLRVGTPPDFQGDERNVVFLSMVVAPNRKTVALTRNEHQRAFNVAASRAQDQLWLFHSVSRAELAETDLRSSLLTYLQARVPIPAAPMPVIDRPEVKQPDFDTMFEQQVFLDLVERGYHVNPQVELNNRRIDLVVTGGAGRLAVECDGETAVEPPAQQRRELEREHELRRCGWEFWRIRESEYCLDPAATMQRLCAALTARGIEPGVVTATAGSHALAWEPVPLSDDLYEADPAADAEPEASAAAAPVPGEPGAPTGARTQRVAPQLGWGRSYNQDHNQDVELAGAGLI</sequence>
<proteinExistence type="inferred from homology"/>
<feature type="compositionally biased region" description="Low complexity" evidence="7">
    <location>
        <begin position="1467"/>
        <end position="1485"/>
    </location>
</feature>
<evidence type="ECO:0000256" key="6">
    <source>
        <dbReference type="SAM" id="Coils"/>
    </source>
</evidence>
<evidence type="ECO:0000256" key="5">
    <source>
        <dbReference type="ARBA" id="ARBA00022840"/>
    </source>
</evidence>
<name>A0ABX8S7V5_9ACTN</name>
<dbReference type="PANTHER" id="PTHR43788:SF8">
    <property type="entry name" value="DNA-BINDING PROTEIN SMUBP-2"/>
    <property type="match status" value="1"/>
</dbReference>
<dbReference type="Gene3D" id="3.40.960.10">
    <property type="entry name" value="VSR Endonuclease"/>
    <property type="match status" value="1"/>
</dbReference>
<feature type="domain" description="DNA2/NAM7 helicase helicase" evidence="8">
    <location>
        <begin position="342"/>
        <end position="462"/>
    </location>
</feature>
<dbReference type="EMBL" id="CP079105">
    <property type="protein sequence ID" value="QXQ12650.1"/>
    <property type="molecule type" value="Genomic_DNA"/>
</dbReference>
<dbReference type="InterPro" id="IPR011335">
    <property type="entry name" value="Restrct_endonuc-II-like"/>
</dbReference>
<evidence type="ECO:0000259" key="10">
    <source>
        <dbReference type="Pfam" id="PF18741"/>
    </source>
</evidence>
<keyword evidence="5" id="KW-0067">ATP-binding</keyword>
<dbReference type="InterPro" id="IPR041677">
    <property type="entry name" value="DNA2/NAM7_AAA_11"/>
</dbReference>
<evidence type="ECO:0000256" key="7">
    <source>
        <dbReference type="SAM" id="MobiDB-lite"/>
    </source>
</evidence>
<dbReference type="Gene3D" id="3.40.50.300">
    <property type="entry name" value="P-loop containing nucleotide triphosphate hydrolases"/>
    <property type="match status" value="3"/>
</dbReference>
<comment type="similarity">
    <text evidence="1">Belongs to the DNA2/NAM7 helicase family.</text>
</comment>
<evidence type="ECO:0000256" key="4">
    <source>
        <dbReference type="ARBA" id="ARBA00022806"/>
    </source>
</evidence>
<feature type="domain" description="Restriction endonuclease type II-like" evidence="10">
    <location>
        <begin position="1332"/>
        <end position="1425"/>
    </location>
</feature>
<evidence type="ECO:0000259" key="9">
    <source>
        <dbReference type="Pfam" id="PF13087"/>
    </source>
</evidence>
<reference evidence="11" key="1">
    <citation type="submission" date="2021-07" db="EMBL/GenBank/DDBJ databases">
        <title>Candidatus Kaistella beijingensis sp. nov. isolated from a municipal wastewater treatment plant is involved in sludge foaming.</title>
        <authorList>
            <person name="Song Y."/>
            <person name="Liu S.-J."/>
        </authorList>
    </citation>
    <scope>NUCLEOTIDE SEQUENCE</scope>
    <source>
        <strain evidence="11">DSM 43998</strain>
    </source>
</reference>
<feature type="coiled-coil region" evidence="6">
    <location>
        <begin position="441"/>
        <end position="468"/>
    </location>
</feature>
<dbReference type="InterPro" id="IPR041679">
    <property type="entry name" value="DNA2/NAM7-like_C"/>
</dbReference>
<dbReference type="SUPFAM" id="SSF52540">
    <property type="entry name" value="P-loop containing nucleoside triphosphate hydrolases"/>
    <property type="match status" value="1"/>
</dbReference>
<keyword evidence="12" id="KW-1185">Reference proteome</keyword>
<feature type="region of interest" description="Disordered" evidence="7">
    <location>
        <begin position="1459"/>
        <end position="1487"/>
    </location>
</feature>
<accession>A0ABX8S7V5</accession>
<organism evidence="11 12">
    <name type="scientific">Skermania pinensis</name>
    <dbReference type="NCBI Taxonomy" id="39122"/>
    <lineage>
        <taxon>Bacteria</taxon>
        <taxon>Bacillati</taxon>
        <taxon>Actinomycetota</taxon>
        <taxon>Actinomycetes</taxon>
        <taxon>Mycobacteriales</taxon>
        <taxon>Gordoniaceae</taxon>
        <taxon>Skermania</taxon>
    </lineage>
</organism>